<evidence type="ECO:0000313" key="2">
    <source>
        <dbReference type="EMBL" id="CAH8390980.1"/>
    </source>
</evidence>
<keyword evidence="3" id="KW-1185">Reference proteome</keyword>
<feature type="compositionally biased region" description="Low complexity" evidence="1">
    <location>
        <begin position="58"/>
        <end position="82"/>
    </location>
</feature>
<accession>A0ABC8M5W5</accession>
<protein>
    <submittedName>
        <fullName evidence="2">Uncharacterized protein</fullName>
    </submittedName>
</protein>
<sequence>MNTPGDSRHVGVQIRQTRILPDFLQSVNLKYVKLGYHYVISNLLALCLLPHTPTPKISVSSGSISSTISSASSSAPPSSSSV</sequence>
<feature type="region of interest" description="Disordered" evidence="1">
    <location>
        <begin position="57"/>
        <end position="82"/>
    </location>
</feature>
<evidence type="ECO:0000256" key="1">
    <source>
        <dbReference type="SAM" id="MobiDB-lite"/>
    </source>
</evidence>
<gene>
    <name evidence="2" type="ORF">ERUC_LOCUS43463</name>
</gene>
<comment type="caution">
    <text evidence="2">The sequence shown here is derived from an EMBL/GenBank/DDBJ whole genome shotgun (WGS) entry which is preliminary data.</text>
</comment>
<reference evidence="2 3" key="1">
    <citation type="submission" date="2022-03" db="EMBL/GenBank/DDBJ databases">
        <authorList>
            <person name="Macdonald S."/>
            <person name="Ahmed S."/>
            <person name="Newling K."/>
        </authorList>
    </citation>
    <scope>NUCLEOTIDE SEQUENCE [LARGE SCALE GENOMIC DNA]</scope>
</reference>
<proteinExistence type="predicted"/>
<dbReference type="AlphaFoldDB" id="A0ABC8M5W5"/>
<evidence type="ECO:0000313" key="3">
    <source>
        <dbReference type="Proteomes" id="UP001642260"/>
    </source>
</evidence>
<organism evidence="2 3">
    <name type="scientific">Eruca vesicaria subsp. sativa</name>
    <name type="common">Garden rocket</name>
    <name type="synonym">Eruca sativa</name>
    <dbReference type="NCBI Taxonomy" id="29727"/>
    <lineage>
        <taxon>Eukaryota</taxon>
        <taxon>Viridiplantae</taxon>
        <taxon>Streptophyta</taxon>
        <taxon>Embryophyta</taxon>
        <taxon>Tracheophyta</taxon>
        <taxon>Spermatophyta</taxon>
        <taxon>Magnoliopsida</taxon>
        <taxon>eudicotyledons</taxon>
        <taxon>Gunneridae</taxon>
        <taxon>Pentapetalae</taxon>
        <taxon>rosids</taxon>
        <taxon>malvids</taxon>
        <taxon>Brassicales</taxon>
        <taxon>Brassicaceae</taxon>
        <taxon>Brassiceae</taxon>
        <taxon>Eruca</taxon>
    </lineage>
</organism>
<name>A0ABC8M5W5_ERUVS</name>
<dbReference type="EMBL" id="CAKOAT010930708">
    <property type="protein sequence ID" value="CAH8390980.1"/>
    <property type="molecule type" value="Genomic_DNA"/>
</dbReference>
<dbReference type="Proteomes" id="UP001642260">
    <property type="component" value="Unassembled WGS sequence"/>
</dbReference>